<dbReference type="GO" id="GO:0005737">
    <property type="term" value="C:cytoplasm"/>
    <property type="evidence" value="ECO:0007669"/>
    <property type="project" value="UniProtKB-ARBA"/>
</dbReference>
<dbReference type="Gene3D" id="3.30.70.60">
    <property type="match status" value="1"/>
</dbReference>
<evidence type="ECO:0000256" key="5">
    <source>
        <dbReference type="ARBA" id="ARBA00023274"/>
    </source>
</evidence>
<dbReference type="Pfam" id="PF01250">
    <property type="entry name" value="Ribosomal_S6"/>
    <property type="match status" value="1"/>
</dbReference>
<comment type="function">
    <text evidence="6 8">Binds together with bS18 to 16S ribosomal RNA.</text>
</comment>
<evidence type="ECO:0000256" key="4">
    <source>
        <dbReference type="ARBA" id="ARBA00022980"/>
    </source>
</evidence>
<dbReference type="GO" id="GO:0006412">
    <property type="term" value="P:translation"/>
    <property type="evidence" value="ECO:0007669"/>
    <property type="project" value="UniProtKB-UniRule"/>
</dbReference>
<keyword evidence="4 8" id="KW-0689">Ribosomal protein</keyword>
<keyword evidence="10" id="KW-1185">Reference proteome</keyword>
<dbReference type="RefSeq" id="WP_134171161.1">
    <property type="nucleotide sequence ID" value="NZ_SODD01000052.1"/>
</dbReference>
<dbReference type="PANTHER" id="PTHR21011:SF1">
    <property type="entry name" value="SMALL RIBOSOMAL SUBUNIT PROTEIN BS6M"/>
    <property type="match status" value="1"/>
</dbReference>
<dbReference type="GO" id="GO:0003735">
    <property type="term" value="F:structural constituent of ribosome"/>
    <property type="evidence" value="ECO:0007669"/>
    <property type="project" value="InterPro"/>
</dbReference>
<evidence type="ECO:0000256" key="7">
    <source>
        <dbReference type="ARBA" id="ARBA00035294"/>
    </source>
</evidence>
<protein>
    <recommendedName>
        <fullName evidence="7 8">Small ribosomal subunit protein bS6</fullName>
    </recommendedName>
</protein>
<organism evidence="9 10">
    <name type="scientific">Breznakia blatticola</name>
    <dbReference type="NCBI Taxonomy" id="1754012"/>
    <lineage>
        <taxon>Bacteria</taxon>
        <taxon>Bacillati</taxon>
        <taxon>Bacillota</taxon>
        <taxon>Erysipelotrichia</taxon>
        <taxon>Erysipelotrichales</taxon>
        <taxon>Erysipelotrichaceae</taxon>
        <taxon>Breznakia</taxon>
    </lineage>
</organism>
<evidence type="ECO:0000256" key="3">
    <source>
        <dbReference type="ARBA" id="ARBA00022884"/>
    </source>
</evidence>
<dbReference type="InterPro" id="IPR000529">
    <property type="entry name" value="Ribosomal_bS6"/>
</dbReference>
<dbReference type="FunFam" id="3.30.70.60:FF:000002">
    <property type="entry name" value="30S ribosomal protein S6"/>
    <property type="match status" value="1"/>
</dbReference>
<dbReference type="GO" id="GO:1990904">
    <property type="term" value="C:ribonucleoprotein complex"/>
    <property type="evidence" value="ECO:0007669"/>
    <property type="project" value="UniProtKB-KW"/>
</dbReference>
<dbReference type="PANTHER" id="PTHR21011">
    <property type="entry name" value="MITOCHONDRIAL 28S RIBOSOMAL PROTEIN S6"/>
    <property type="match status" value="1"/>
</dbReference>
<evidence type="ECO:0000256" key="8">
    <source>
        <dbReference type="HAMAP-Rule" id="MF_00360"/>
    </source>
</evidence>
<keyword evidence="2 8" id="KW-0699">rRNA-binding</keyword>
<keyword evidence="5 8" id="KW-0687">Ribonucleoprotein</keyword>
<dbReference type="EMBL" id="SODD01000052">
    <property type="protein sequence ID" value="TDW11824.1"/>
    <property type="molecule type" value="Genomic_DNA"/>
</dbReference>
<evidence type="ECO:0000256" key="1">
    <source>
        <dbReference type="ARBA" id="ARBA00009512"/>
    </source>
</evidence>
<proteinExistence type="inferred from homology"/>
<dbReference type="AlphaFoldDB" id="A0A4V3G699"/>
<dbReference type="InterPro" id="IPR035980">
    <property type="entry name" value="Ribosomal_bS6_sf"/>
</dbReference>
<evidence type="ECO:0000256" key="2">
    <source>
        <dbReference type="ARBA" id="ARBA00022730"/>
    </source>
</evidence>
<name>A0A4V3G699_9FIRM</name>
<evidence type="ECO:0000313" key="9">
    <source>
        <dbReference type="EMBL" id="TDW11824.1"/>
    </source>
</evidence>
<dbReference type="OrthoDB" id="9812702at2"/>
<dbReference type="SUPFAM" id="SSF54995">
    <property type="entry name" value="Ribosomal protein S6"/>
    <property type="match status" value="1"/>
</dbReference>
<dbReference type="CDD" id="cd00473">
    <property type="entry name" value="bS6"/>
    <property type="match status" value="1"/>
</dbReference>
<dbReference type="InterPro" id="IPR020814">
    <property type="entry name" value="Ribosomal_S6_plastid/chlpt"/>
</dbReference>
<evidence type="ECO:0000256" key="6">
    <source>
        <dbReference type="ARBA" id="ARBA00035104"/>
    </source>
</evidence>
<sequence>MRKYEIMYIVNASLDDAARAQVVESVHKTLTDNGATIDKVDEWGSREFAYEINHMTKGFYYVINVTAGNEAIAEFNRLTRINSNVIRFLVVKTDEEK</sequence>
<dbReference type="NCBIfam" id="TIGR00166">
    <property type="entry name" value="S6"/>
    <property type="match status" value="1"/>
</dbReference>
<dbReference type="Proteomes" id="UP000294743">
    <property type="component" value="Unassembled WGS sequence"/>
</dbReference>
<keyword evidence="3 8" id="KW-0694">RNA-binding</keyword>
<comment type="similarity">
    <text evidence="1 8">Belongs to the bacterial ribosomal protein bS6 family.</text>
</comment>
<reference evidence="9 10" key="1">
    <citation type="submission" date="2019-03" db="EMBL/GenBank/DDBJ databases">
        <title>Genomic Encyclopedia of Type Strains, Phase IV (KMG-IV): sequencing the most valuable type-strain genomes for metagenomic binning, comparative biology and taxonomic classification.</title>
        <authorList>
            <person name="Goeker M."/>
        </authorList>
    </citation>
    <scope>NUCLEOTIDE SEQUENCE [LARGE SCALE GENOMIC DNA]</scope>
    <source>
        <strain evidence="9 10">DSM 28867</strain>
    </source>
</reference>
<dbReference type="GO" id="GO:0005840">
    <property type="term" value="C:ribosome"/>
    <property type="evidence" value="ECO:0007669"/>
    <property type="project" value="UniProtKB-KW"/>
</dbReference>
<evidence type="ECO:0000313" key="10">
    <source>
        <dbReference type="Proteomes" id="UP000294743"/>
    </source>
</evidence>
<dbReference type="InterPro" id="IPR014717">
    <property type="entry name" value="Transl_elong_EF1B/ribsomal_bS6"/>
</dbReference>
<gene>
    <name evidence="8" type="primary">rpsF</name>
    <name evidence="9" type="ORF">EDD63_15211</name>
</gene>
<dbReference type="GO" id="GO:0070181">
    <property type="term" value="F:small ribosomal subunit rRNA binding"/>
    <property type="evidence" value="ECO:0007669"/>
    <property type="project" value="TreeGrafter"/>
</dbReference>
<accession>A0A4V3G699</accession>
<dbReference type="HAMAP" id="MF_00360">
    <property type="entry name" value="Ribosomal_bS6"/>
    <property type="match status" value="1"/>
</dbReference>
<comment type="caution">
    <text evidence="9">The sequence shown here is derived from an EMBL/GenBank/DDBJ whole genome shotgun (WGS) entry which is preliminary data.</text>
</comment>